<evidence type="ECO:0000256" key="4">
    <source>
        <dbReference type="ARBA" id="ARBA00023002"/>
    </source>
</evidence>
<dbReference type="PROSITE" id="PS51387">
    <property type="entry name" value="FAD_PCMH"/>
    <property type="match status" value="1"/>
</dbReference>
<dbReference type="Proteomes" id="UP000886523">
    <property type="component" value="Unassembled WGS sequence"/>
</dbReference>
<evidence type="ECO:0000259" key="6">
    <source>
        <dbReference type="PROSITE" id="PS51387"/>
    </source>
</evidence>
<feature type="chain" id="PRO_5040441226" description="FAD-binding PCMH-type domain-containing protein" evidence="5">
    <location>
        <begin position="17"/>
        <end position="487"/>
    </location>
</feature>
<proteinExistence type="inferred from homology"/>
<dbReference type="EMBL" id="MU128952">
    <property type="protein sequence ID" value="KAF9515194.1"/>
    <property type="molecule type" value="Genomic_DNA"/>
</dbReference>
<evidence type="ECO:0000313" key="7">
    <source>
        <dbReference type="EMBL" id="KAF9515194.1"/>
    </source>
</evidence>
<evidence type="ECO:0000256" key="3">
    <source>
        <dbReference type="ARBA" id="ARBA00022827"/>
    </source>
</evidence>
<evidence type="ECO:0000256" key="2">
    <source>
        <dbReference type="ARBA" id="ARBA00022630"/>
    </source>
</evidence>
<gene>
    <name evidence="7" type="ORF">BS47DRAFT_1361111</name>
</gene>
<keyword evidence="8" id="KW-1185">Reference proteome</keyword>
<feature type="domain" description="FAD-binding PCMH-type" evidence="6">
    <location>
        <begin position="64"/>
        <end position="246"/>
    </location>
</feature>
<feature type="signal peptide" evidence="5">
    <location>
        <begin position="1"/>
        <end position="16"/>
    </location>
</feature>
<evidence type="ECO:0000256" key="5">
    <source>
        <dbReference type="SAM" id="SignalP"/>
    </source>
</evidence>
<dbReference type="Pfam" id="PF01565">
    <property type="entry name" value="FAD_binding_4"/>
    <property type="match status" value="1"/>
</dbReference>
<name>A0A9P6B025_9AGAM</name>
<dbReference type="GO" id="GO:0016491">
    <property type="term" value="F:oxidoreductase activity"/>
    <property type="evidence" value="ECO:0007669"/>
    <property type="project" value="UniProtKB-KW"/>
</dbReference>
<keyword evidence="4" id="KW-0560">Oxidoreductase</keyword>
<dbReference type="SUPFAM" id="SSF56176">
    <property type="entry name" value="FAD-binding/transporter-associated domain-like"/>
    <property type="match status" value="1"/>
</dbReference>
<dbReference type="InterPro" id="IPR016166">
    <property type="entry name" value="FAD-bd_PCMH"/>
</dbReference>
<dbReference type="OrthoDB" id="2151789at2759"/>
<sequence>MFTFAVFISLLPLVFCKPLQTRDSQPSFNVTCHNVARVISSASAVYYPGCPQFLNGIEHWAPSSTEVSTCSVEPGTVKDVAAIVEVLARSTTPFSILSGGHATSVGFSSTRGVAINLVRLNSVTYDPTSSTVTIGTGQTWSDLFHKLEPLRLNVAGGRIVGVGVAVSPLGEQHPSGYSWLSNRHGLTIDTITALELVLPNSTVVHVTPSSAPDLFFGLRGGFNNFVRFTERSMGIVTKITMRAYKQGPIWGGVLSFDADKVEAVNAALAKFSASNTDPDGNCLFNSFEFLSIPHTSKDLGTRSFLNFTKAISVNYLNPTHLRGTFSSVSMPHIAVPVLKDIIQQGQVKPTSPLDTVYPPLNIIFSRFKYYSRPGVFSTQPFVSFAVEPFYRKSIVRPRDDAAYPHDVFVNPLNLFFGWPNATEDAAAFSAIKGAGANITQALINNGQDLTGTVLYPNYALGDATIESLYGANVPALKALRSKYDPKG</sequence>
<dbReference type="InterPro" id="IPR036318">
    <property type="entry name" value="FAD-bd_PCMH-like_sf"/>
</dbReference>
<keyword evidence="2" id="KW-0285">Flavoprotein</keyword>
<dbReference type="InterPro" id="IPR006094">
    <property type="entry name" value="Oxid_FAD_bind_N"/>
</dbReference>
<reference evidence="7" key="1">
    <citation type="journal article" date="2020" name="Nat. Commun.">
        <title>Large-scale genome sequencing of mycorrhizal fungi provides insights into the early evolution of symbiotic traits.</title>
        <authorList>
            <person name="Miyauchi S."/>
            <person name="Kiss E."/>
            <person name="Kuo A."/>
            <person name="Drula E."/>
            <person name="Kohler A."/>
            <person name="Sanchez-Garcia M."/>
            <person name="Morin E."/>
            <person name="Andreopoulos B."/>
            <person name="Barry K.W."/>
            <person name="Bonito G."/>
            <person name="Buee M."/>
            <person name="Carver A."/>
            <person name="Chen C."/>
            <person name="Cichocki N."/>
            <person name="Clum A."/>
            <person name="Culley D."/>
            <person name="Crous P.W."/>
            <person name="Fauchery L."/>
            <person name="Girlanda M."/>
            <person name="Hayes R.D."/>
            <person name="Keri Z."/>
            <person name="LaButti K."/>
            <person name="Lipzen A."/>
            <person name="Lombard V."/>
            <person name="Magnuson J."/>
            <person name="Maillard F."/>
            <person name="Murat C."/>
            <person name="Nolan M."/>
            <person name="Ohm R.A."/>
            <person name="Pangilinan J."/>
            <person name="Pereira M.F."/>
            <person name="Perotto S."/>
            <person name="Peter M."/>
            <person name="Pfister S."/>
            <person name="Riley R."/>
            <person name="Sitrit Y."/>
            <person name="Stielow J.B."/>
            <person name="Szollosi G."/>
            <person name="Zifcakova L."/>
            <person name="Stursova M."/>
            <person name="Spatafora J.W."/>
            <person name="Tedersoo L."/>
            <person name="Vaario L.M."/>
            <person name="Yamada A."/>
            <person name="Yan M."/>
            <person name="Wang P."/>
            <person name="Xu J."/>
            <person name="Bruns T."/>
            <person name="Baldrian P."/>
            <person name="Vilgalys R."/>
            <person name="Dunand C."/>
            <person name="Henrissat B."/>
            <person name="Grigoriev I.V."/>
            <person name="Hibbett D."/>
            <person name="Nagy L.G."/>
            <person name="Martin F.M."/>
        </authorList>
    </citation>
    <scope>NUCLEOTIDE SEQUENCE</scope>
    <source>
        <strain evidence="7">UP504</strain>
    </source>
</reference>
<comment type="caution">
    <text evidence="7">The sequence shown here is derived from an EMBL/GenBank/DDBJ whole genome shotgun (WGS) entry which is preliminary data.</text>
</comment>
<accession>A0A9P6B025</accession>
<dbReference type="Gene3D" id="3.30.465.10">
    <property type="match status" value="1"/>
</dbReference>
<evidence type="ECO:0000256" key="1">
    <source>
        <dbReference type="ARBA" id="ARBA00005466"/>
    </source>
</evidence>
<evidence type="ECO:0000313" key="8">
    <source>
        <dbReference type="Proteomes" id="UP000886523"/>
    </source>
</evidence>
<keyword evidence="3" id="KW-0274">FAD</keyword>
<keyword evidence="5" id="KW-0732">Signal</keyword>
<organism evidence="7 8">
    <name type="scientific">Hydnum rufescens UP504</name>
    <dbReference type="NCBI Taxonomy" id="1448309"/>
    <lineage>
        <taxon>Eukaryota</taxon>
        <taxon>Fungi</taxon>
        <taxon>Dikarya</taxon>
        <taxon>Basidiomycota</taxon>
        <taxon>Agaricomycotina</taxon>
        <taxon>Agaricomycetes</taxon>
        <taxon>Cantharellales</taxon>
        <taxon>Hydnaceae</taxon>
        <taxon>Hydnum</taxon>
    </lineage>
</organism>
<dbReference type="AlphaFoldDB" id="A0A9P6B025"/>
<dbReference type="GO" id="GO:0071949">
    <property type="term" value="F:FAD binding"/>
    <property type="evidence" value="ECO:0007669"/>
    <property type="project" value="InterPro"/>
</dbReference>
<comment type="similarity">
    <text evidence="1">Belongs to the oxygen-dependent FAD-linked oxidoreductase family.</text>
</comment>
<protein>
    <recommendedName>
        <fullName evidence="6">FAD-binding PCMH-type domain-containing protein</fullName>
    </recommendedName>
</protein>
<dbReference type="PANTHER" id="PTHR42973:SF13">
    <property type="entry name" value="FAD-BINDING PCMH-TYPE DOMAIN-CONTAINING PROTEIN"/>
    <property type="match status" value="1"/>
</dbReference>
<dbReference type="InterPro" id="IPR016169">
    <property type="entry name" value="FAD-bd_PCMH_sub2"/>
</dbReference>
<dbReference type="PANTHER" id="PTHR42973">
    <property type="entry name" value="BINDING OXIDOREDUCTASE, PUTATIVE (AFU_ORTHOLOGUE AFUA_1G17690)-RELATED"/>
    <property type="match status" value="1"/>
</dbReference>
<dbReference type="InterPro" id="IPR050416">
    <property type="entry name" value="FAD-linked_Oxidoreductase"/>
</dbReference>